<reference evidence="1 2" key="1">
    <citation type="submission" date="2013-12" db="EMBL/GenBank/DDBJ databases">
        <title>Ecological redundancy of diverse viral populations within a natural community.</title>
        <authorList>
            <person name="Gregory A.C."/>
            <person name="LaButti K."/>
            <person name="Copeland A."/>
            <person name="Woyke T."/>
            <person name="Sullivan M.B."/>
        </authorList>
    </citation>
    <scope>NUCLEOTIDE SEQUENCE [LARGE SCALE GENOMIC DNA]</scope>
    <source>
        <strain evidence="1">Syn7803C7</strain>
    </source>
</reference>
<gene>
    <name evidence="1" type="ORF">Syn7803C7_138</name>
</gene>
<organism evidence="1 2">
    <name type="scientific">Synechococcus phage ACG-2014f_Syn7803C7</name>
    <dbReference type="NCBI Taxonomy" id="2790345"/>
    <lineage>
        <taxon>Viruses</taxon>
        <taxon>Duplodnaviria</taxon>
        <taxon>Heunggongvirae</taxon>
        <taxon>Uroviricota</taxon>
        <taxon>Caudoviricetes</taxon>
        <taxon>Pantevenvirales</taxon>
        <taxon>Kyanoviridae</taxon>
        <taxon>Atlauavirus</taxon>
        <taxon>Atlauavirus acg2014f</taxon>
    </lineage>
</organism>
<protein>
    <submittedName>
        <fullName evidence="1">Uncharacterized protein</fullName>
    </submittedName>
</protein>
<evidence type="ECO:0000313" key="2">
    <source>
        <dbReference type="Proteomes" id="UP000185323"/>
    </source>
</evidence>
<evidence type="ECO:0000313" key="1">
    <source>
        <dbReference type="EMBL" id="AIX20029.1"/>
    </source>
</evidence>
<dbReference type="Proteomes" id="UP000185323">
    <property type="component" value="Segment"/>
</dbReference>
<name>A0A0E3F3V8_9CAUD</name>
<sequence length="86" mass="9576">MNGSLDPDERVLSANSKLSEVPVSLQRAIDILGWDDVDDIRVEIGGCATSGIHQKEDANPKWSREFGDTVYNKDAFIVIKNRSRSQ</sequence>
<accession>A0A0E3F3V8</accession>
<dbReference type="EMBL" id="KJ019052">
    <property type="protein sequence ID" value="AIX20029.1"/>
    <property type="molecule type" value="Genomic_DNA"/>
</dbReference>
<keyword evidence="2" id="KW-1185">Reference proteome</keyword>
<proteinExistence type="predicted"/>